<comment type="caution">
    <text evidence="1">The sequence shown here is derived from an EMBL/GenBank/DDBJ whole genome shotgun (WGS) entry which is preliminary data.</text>
</comment>
<keyword evidence="2" id="KW-1185">Reference proteome</keyword>
<sequence>MSFPSSLLGNNYPLVSRLKLHGKTSL</sequence>
<accession>A0AAD6RHB6</accession>
<proteinExistence type="predicted"/>
<reference evidence="1" key="1">
    <citation type="journal article" date="2023" name="Mol. Ecol. Resour.">
        <title>Chromosome-level genome assembly of a triploid poplar Populus alba 'Berolinensis'.</title>
        <authorList>
            <person name="Chen S."/>
            <person name="Yu Y."/>
            <person name="Wang X."/>
            <person name="Wang S."/>
            <person name="Zhang T."/>
            <person name="Zhou Y."/>
            <person name="He R."/>
            <person name="Meng N."/>
            <person name="Wang Y."/>
            <person name="Liu W."/>
            <person name="Liu Z."/>
            <person name="Liu J."/>
            <person name="Guo Q."/>
            <person name="Huang H."/>
            <person name="Sederoff R.R."/>
            <person name="Wang G."/>
            <person name="Qu G."/>
            <person name="Chen S."/>
        </authorList>
    </citation>
    <scope>NUCLEOTIDE SEQUENCE</scope>
    <source>
        <strain evidence="1">SC-2020</strain>
    </source>
</reference>
<dbReference type="AlphaFoldDB" id="A0AAD6RHB6"/>
<evidence type="ECO:0000313" key="2">
    <source>
        <dbReference type="Proteomes" id="UP001164929"/>
    </source>
</evidence>
<name>A0AAD6RHB6_9ROSI</name>
<dbReference type="Proteomes" id="UP001164929">
    <property type="component" value="Chromosome 2"/>
</dbReference>
<organism evidence="1 2">
    <name type="scientific">Populus alba x Populus x berolinensis</name>
    <dbReference type="NCBI Taxonomy" id="444605"/>
    <lineage>
        <taxon>Eukaryota</taxon>
        <taxon>Viridiplantae</taxon>
        <taxon>Streptophyta</taxon>
        <taxon>Embryophyta</taxon>
        <taxon>Tracheophyta</taxon>
        <taxon>Spermatophyta</taxon>
        <taxon>Magnoliopsida</taxon>
        <taxon>eudicotyledons</taxon>
        <taxon>Gunneridae</taxon>
        <taxon>Pentapetalae</taxon>
        <taxon>rosids</taxon>
        <taxon>fabids</taxon>
        <taxon>Malpighiales</taxon>
        <taxon>Salicaceae</taxon>
        <taxon>Saliceae</taxon>
        <taxon>Populus</taxon>
    </lineage>
</organism>
<protein>
    <submittedName>
        <fullName evidence="1">Uncharacterized protein</fullName>
    </submittedName>
</protein>
<evidence type="ECO:0000313" key="1">
    <source>
        <dbReference type="EMBL" id="KAJ7009028.1"/>
    </source>
</evidence>
<gene>
    <name evidence="1" type="ORF">NC653_007621</name>
</gene>
<dbReference type="EMBL" id="JAQIZT010000002">
    <property type="protein sequence ID" value="KAJ7009028.1"/>
    <property type="molecule type" value="Genomic_DNA"/>
</dbReference>